<sequence length="45" mass="5333">MFIVIVVWAYSKRSKNRFDDAANAIFEDEKKHNNTLSNEEKESEK</sequence>
<evidence type="ECO:0000313" key="1">
    <source>
        <dbReference type="EMBL" id="ATC82620.1"/>
    </source>
</evidence>
<evidence type="ECO:0000313" key="2">
    <source>
        <dbReference type="Proteomes" id="UP000217277"/>
    </source>
</evidence>
<dbReference type="Proteomes" id="UP000217277">
    <property type="component" value="Chromosome I"/>
</dbReference>
<organism evidence="1 2">
    <name type="scientific">Pseudoalteromonas agarivorans DSM 14585</name>
    <dbReference type="NCBI Taxonomy" id="1312369"/>
    <lineage>
        <taxon>Bacteria</taxon>
        <taxon>Pseudomonadati</taxon>
        <taxon>Pseudomonadota</taxon>
        <taxon>Gammaproteobacteria</taxon>
        <taxon>Alteromonadales</taxon>
        <taxon>Pseudoalteromonadaceae</taxon>
        <taxon>Pseudoalteromonas</taxon>
    </lineage>
</organism>
<gene>
    <name evidence="1" type="primary">ccoQ</name>
    <name evidence="1" type="ORF">PAGA_a2334</name>
</gene>
<dbReference type="EMBL" id="CP011011">
    <property type="protein sequence ID" value="ATC82620.1"/>
    <property type="molecule type" value="Genomic_DNA"/>
</dbReference>
<keyword evidence="2" id="KW-1185">Reference proteome</keyword>
<name>A0ACA8DXX6_9GAMM</name>
<reference evidence="1" key="1">
    <citation type="submission" date="2015-03" db="EMBL/GenBank/DDBJ databases">
        <authorList>
            <person name="Xie B.-B."/>
            <person name="Rong J.-C."/>
            <person name="Qin Q.-L."/>
            <person name="Zhang Y.-Z."/>
        </authorList>
    </citation>
    <scope>NUCLEOTIDE SEQUENCE</scope>
    <source>
        <strain evidence="1">DSM 14585</strain>
    </source>
</reference>
<accession>A0ACA8DXX6</accession>
<protein>
    <submittedName>
        <fullName evidence="1">Cytochrome c oxidase cbb3-type subunit IV</fullName>
    </submittedName>
</protein>
<proteinExistence type="predicted"/>